<dbReference type="AlphaFoldDB" id="A0A7H8ND16"/>
<dbReference type="SUPFAM" id="SSF48498">
    <property type="entry name" value="Tetracyclin repressor-like, C-terminal domain"/>
    <property type="match status" value="1"/>
</dbReference>
<dbReference type="Proteomes" id="UP000509303">
    <property type="component" value="Chromosome"/>
</dbReference>
<dbReference type="Gene3D" id="1.10.357.10">
    <property type="entry name" value="Tetracycline Repressor, domain 2"/>
    <property type="match status" value="1"/>
</dbReference>
<feature type="DNA-binding region" description="H-T-H motif" evidence="2">
    <location>
        <begin position="29"/>
        <end position="48"/>
    </location>
</feature>
<dbReference type="PRINTS" id="PR00455">
    <property type="entry name" value="HTHTETR"/>
</dbReference>
<dbReference type="InterPro" id="IPR050109">
    <property type="entry name" value="HTH-type_TetR-like_transc_reg"/>
</dbReference>
<dbReference type="GO" id="GO:0000976">
    <property type="term" value="F:transcription cis-regulatory region binding"/>
    <property type="evidence" value="ECO:0007669"/>
    <property type="project" value="TreeGrafter"/>
</dbReference>
<feature type="domain" description="HTH tetR-type" evidence="3">
    <location>
        <begin position="6"/>
        <end position="66"/>
    </location>
</feature>
<keyword evidence="5" id="KW-1185">Reference proteome</keyword>
<dbReference type="PANTHER" id="PTHR30055">
    <property type="entry name" value="HTH-TYPE TRANSCRIPTIONAL REGULATOR RUTR"/>
    <property type="match status" value="1"/>
</dbReference>
<dbReference type="InterPro" id="IPR001647">
    <property type="entry name" value="HTH_TetR"/>
</dbReference>
<evidence type="ECO:0000256" key="1">
    <source>
        <dbReference type="ARBA" id="ARBA00023125"/>
    </source>
</evidence>
<gene>
    <name evidence="4" type="ORF">HUT08_25620</name>
</gene>
<dbReference type="GO" id="GO:0003700">
    <property type="term" value="F:DNA-binding transcription factor activity"/>
    <property type="evidence" value="ECO:0007669"/>
    <property type="project" value="TreeGrafter"/>
</dbReference>
<accession>A0A7H8ND16</accession>
<dbReference type="InterPro" id="IPR009057">
    <property type="entry name" value="Homeodomain-like_sf"/>
</dbReference>
<dbReference type="PANTHER" id="PTHR30055:SF200">
    <property type="entry name" value="HTH-TYPE TRANSCRIPTIONAL REPRESSOR BDCR"/>
    <property type="match status" value="1"/>
</dbReference>
<dbReference type="EMBL" id="CP054929">
    <property type="protein sequence ID" value="QKW52351.1"/>
    <property type="molecule type" value="Genomic_DNA"/>
</dbReference>
<evidence type="ECO:0000313" key="5">
    <source>
        <dbReference type="Proteomes" id="UP000509303"/>
    </source>
</evidence>
<proteinExistence type="predicted"/>
<sequence>MADKRSPARSRILDTATELFNAHGVRGVGVDRIIAESGVAKATLYSHFRSKDDLVIAYLHGADGLWRGALREAATSAGSDPREQILGLFDALRTATICDGFRGCAFINTASETEPGTAPHATSVEHKQAVRAWLRELTVAAGADDPVLLAQQLSVLIDGVMSAAALEPTPEFTEAARAAARTLISVACPDPAMA</sequence>
<name>A0A7H8ND16_9ACTN</name>
<dbReference type="PROSITE" id="PS50977">
    <property type="entry name" value="HTH_TETR_2"/>
    <property type="match status" value="1"/>
</dbReference>
<reference evidence="4 5" key="1">
    <citation type="submission" date="2020-06" db="EMBL/GenBank/DDBJ databases">
        <title>Genome mining for natural products.</title>
        <authorList>
            <person name="Zhang B."/>
            <person name="Shi J."/>
            <person name="Ge H."/>
        </authorList>
    </citation>
    <scope>NUCLEOTIDE SEQUENCE [LARGE SCALE GENOMIC DNA]</scope>
    <source>
        <strain evidence="4 5">NA00687</strain>
    </source>
</reference>
<dbReference type="SUPFAM" id="SSF46689">
    <property type="entry name" value="Homeodomain-like"/>
    <property type="match status" value="1"/>
</dbReference>
<dbReference type="RefSeq" id="WP_176164055.1">
    <property type="nucleotide sequence ID" value="NZ_CP054929.1"/>
</dbReference>
<evidence type="ECO:0000259" key="3">
    <source>
        <dbReference type="PROSITE" id="PS50977"/>
    </source>
</evidence>
<keyword evidence="1 2" id="KW-0238">DNA-binding</keyword>
<evidence type="ECO:0000313" key="4">
    <source>
        <dbReference type="EMBL" id="QKW52351.1"/>
    </source>
</evidence>
<protein>
    <submittedName>
        <fullName evidence="4">TetR/AcrR family transcriptional regulator</fullName>
    </submittedName>
</protein>
<evidence type="ECO:0000256" key="2">
    <source>
        <dbReference type="PROSITE-ProRule" id="PRU00335"/>
    </source>
</evidence>
<dbReference type="InterPro" id="IPR036271">
    <property type="entry name" value="Tet_transcr_reg_TetR-rel_C_sf"/>
</dbReference>
<organism evidence="4 5">
    <name type="scientific">Streptomyces buecherae</name>
    <dbReference type="NCBI Taxonomy" id="2763006"/>
    <lineage>
        <taxon>Bacteria</taxon>
        <taxon>Bacillati</taxon>
        <taxon>Actinomycetota</taxon>
        <taxon>Actinomycetes</taxon>
        <taxon>Kitasatosporales</taxon>
        <taxon>Streptomycetaceae</taxon>
        <taxon>Streptomyces</taxon>
    </lineage>
</organism>
<dbReference type="Pfam" id="PF00440">
    <property type="entry name" value="TetR_N"/>
    <property type="match status" value="1"/>
</dbReference>